<dbReference type="GO" id="GO:0008270">
    <property type="term" value="F:zinc ion binding"/>
    <property type="evidence" value="ECO:0007669"/>
    <property type="project" value="UniProtKB-KW"/>
</dbReference>
<evidence type="ECO:0000256" key="5">
    <source>
        <dbReference type="SAM" id="MobiDB-lite"/>
    </source>
</evidence>
<dbReference type="GO" id="GO:0016567">
    <property type="term" value="P:protein ubiquitination"/>
    <property type="evidence" value="ECO:0007669"/>
    <property type="project" value="InterPro"/>
</dbReference>
<feature type="compositionally biased region" description="Acidic residues" evidence="5">
    <location>
        <begin position="255"/>
        <end position="268"/>
    </location>
</feature>
<feature type="domain" description="RING-type" evidence="6">
    <location>
        <begin position="65"/>
        <end position="103"/>
    </location>
</feature>
<dbReference type="SMART" id="SM00504">
    <property type="entry name" value="Ubox"/>
    <property type="match status" value="1"/>
</dbReference>
<protein>
    <submittedName>
        <fullName evidence="8">RN151 protein</fullName>
    </submittedName>
</protein>
<feature type="domain" description="TRAF-type" evidence="7">
    <location>
        <begin position="147"/>
        <end position="199"/>
    </location>
</feature>
<name>A0A8X7WUQ2_POLSE</name>
<dbReference type="SUPFAM" id="SSF57850">
    <property type="entry name" value="RING/U-box"/>
    <property type="match status" value="1"/>
</dbReference>
<sequence>MIHSCSCRTLQRGLLETLPVFTDIATSSLTWPSQTITQGALPFSPQSGGYDLEQFVEVPDPDLICTICHGVMRCPVRIVCKHIFCKRCILQWLRRHESCPYCRKPVHKEMLLVMYRLCRSISRLQIKCKNHIHGCLATFPLAEQCKHLTSCGFEVTGCTNEGCEVEVLRKDLPTHVQSCEFRRRPCSMGCGEILTHQTLAQHNCYRALKREFDAQQRTHKAIAAKLKKKMEKMQTTMLQMKRQISLICESLEVMDQQEDEEEEEDENTESSGHSSSSSGETAGMA</sequence>
<dbReference type="PANTHER" id="PTHR10131:SF157">
    <property type="entry name" value="RECEPTOR-ASSOCIATED FACTOR, PUTATIVE-RELATED"/>
    <property type="match status" value="1"/>
</dbReference>
<evidence type="ECO:0000256" key="1">
    <source>
        <dbReference type="ARBA" id="ARBA00022723"/>
    </source>
</evidence>
<dbReference type="InterPro" id="IPR001841">
    <property type="entry name" value="Znf_RING"/>
</dbReference>
<feature type="zinc finger region" description="TRAF-type" evidence="4">
    <location>
        <begin position="147"/>
        <end position="199"/>
    </location>
</feature>
<dbReference type="Gene3D" id="3.30.40.10">
    <property type="entry name" value="Zinc/RING finger domain, C3HC4 (zinc finger)"/>
    <property type="match status" value="2"/>
</dbReference>
<evidence type="ECO:0000259" key="6">
    <source>
        <dbReference type="PROSITE" id="PS50089"/>
    </source>
</evidence>
<dbReference type="InterPro" id="IPR013083">
    <property type="entry name" value="Znf_RING/FYVE/PHD"/>
</dbReference>
<evidence type="ECO:0000256" key="4">
    <source>
        <dbReference type="PROSITE-ProRule" id="PRU00207"/>
    </source>
</evidence>
<dbReference type="AlphaFoldDB" id="A0A8X7WUQ2"/>
<dbReference type="PROSITE" id="PS00518">
    <property type="entry name" value="ZF_RING_1"/>
    <property type="match status" value="1"/>
</dbReference>
<feature type="compositionally biased region" description="Low complexity" evidence="5">
    <location>
        <begin position="270"/>
        <end position="279"/>
    </location>
</feature>
<evidence type="ECO:0000313" key="8">
    <source>
        <dbReference type="EMBL" id="KAG2455704.1"/>
    </source>
</evidence>
<dbReference type="PROSITE" id="PS50089">
    <property type="entry name" value="ZF_RING_2"/>
    <property type="match status" value="1"/>
</dbReference>
<proteinExistence type="predicted"/>
<dbReference type="GO" id="GO:0004842">
    <property type="term" value="F:ubiquitin-protein transferase activity"/>
    <property type="evidence" value="ECO:0007669"/>
    <property type="project" value="InterPro"/>
</dbReference>
<feature type="region of interest" description="Disordered" evidence="5">
    <location>
        <begin position="253"/>
        <end position="285"/>
    </location>
</feature>
<evidence type="ECO:0000256" key="2">
    <source>
        <dbReference type="ARBA" id="ARBA00022771"/>
    </source>
</evidence>
<comment type="caution">
    <text evidence="8">The sequence shown here is derived from an EMBL/GenBank/DDBJ whole genome shotgun (WGS) entry which is preliminary data.</text>
</comment>
<dbReference type="PROSITE" id="PS50145">
    <property type="entry name" value="ZF_TRAF"/>
    <property type="match status" value="1"/>
</dbReference>
<keyword evidence="1 4" id="KW-0479">Metal-binding</keyword>
<evidence type="ECO:0000259" key="7">
    <source>
        <dbReference type="PROSITE" id="PS50145"/>
    </source>
</evidence>
<dbReference type="Pfam" id="PF13923">
    <property type="entry name" value="zf-C3HC4_2"/>
    <property type="match status" value="1"/>
</dbReference>
<evidence type="ECO:0000256" key="3">
    <source>
        <dbReference type="ARBA" id="ARBA00022833"/>
    </source>
</evidence>
<accession>A0A8X7WUQ2</accession>
<feature type="non-terminal residue" evidence="8">
    <location>
        <position position="285"/>
    </location>
</feature>
<dbReference type="InterPro" id="IPR003613">
    <property type="entry name" value="Ubox_domain"/>
</dbReference>
<dbReference type="EMBL" id="JAATIS010009265">
    <property type="protein sequence ID" value="KAG2455704.1"/>
    <property type="molecule type" value="Genomic_DNA"/>
</dbReference>
<keyword evidence="2 4" id="KW-0863">Zinc-finger</keyword>
<dbReference type="Pfam" id="PF02176">
    <property type="entry name" value="zf-TRAF"/>
    <property type="match status" value="1"/>
</dbReference>
<organism evidence="8 9">
    <name type="scientific">Polypterus senegalus</name>
    <name type="common">Senegal bichir</name>
    <dbReference type="NCBI Taxonomy" id="55291"/>
    <lineage>
        <taxon>Eukaryota</taxon>
        <taxon>Metazoa</taxon>
        <taxon>Chordata</taxon>
        <taxon>Craniata</taxon>
        <taxon>Vertebrata</taxon>
        <taxon>Euteleostomi</taxon>
        <taxon>Actinopterygii</taxon>
        <taxon>Polypteriformes</taxon>
        <taxon>Polypteridae</taxon>
        <taxon>Polypterus</taxon>
    </lineage>
</organism>
<evidence type="ECO:0000313" key="9">
    <source>
        <dbReference type="Proteomes" id="UP000886611"/>
    </source>
</evidence>
<keyword evidence="3 4" id="KW-0862">Zinc</keyword>
<dbReference type="SMART" id="SM00184">
    <property type="entry name" value="RING"/>
    <property type="match status" value="1"/>
</dbReference>
<dbReference type="InterPro" id="IPR001293">
    <property type="entry name" value="Znf_TRAF"/>
</dbReference>
<dbReference type="PANTHER" id="PTHR10131">
    <property type="entry name" value="TNF RECEPTOR ASSOCIATED FACTOR"/>
    <property type="match status" value="1"/>
</dbReference>
<reference evidence="8 9" key="1">
    <citation type="journal article" date="2021" name="Cell">
        <title>Tracing the genetic footprints of vertebrate landing in non-teleost ray-finned fishes.</title>
        <authorList>
            <person name="Bi X."/>
            <person name="Wang K."/>
            <person name="Yang L."/>
            <person name="Pan H."/>
            <person name="Jiang H."/>
            <person name="Wei Q."/>
            <person name="Fang M."/>
            <person name="Yu H."/>
            <person name="Zhu C."/>
            <person name="Cai Y."/>
            <person name="He Y."/>
            <person name="Gan X."/>
            <person name="Zeng H."/>
            <person name="Yu D."/>
            <person name="Zhu Y."/>
            <person name="Jiang H."/>
            <person name="Qiu Q."/>
            <person name="Yang H."/>
            <person name="Zhang Y.E."/>
            <person name="Wang W."/>
            <person name="Zhu M."/>
            <person name="He S."/>
            <person name="Zhang G."/>
        </authorList>
    </citation>
    <scope>NUCLEOTIDE SEQUENCE [LARGE SCALE GENOMIC DNA]</scope>
    <source>
        <strain evidence="8">Bchr_013</strain>
    </source>
</reference>
<dbReference type="SUPFAM" id="SSF49599">
    <property type="entry name" value="TRAF domain-like"/>
    <property type="match status" value="1"/>
</dbReference>
<gene>
    <name evidence="8" type="primary">Rnf151</name>
    <name evidence="8" type="ORF">GTO96_0007888</name>
</gene>
<dbReference type="GO" id="GO:0043122">
    <property type="term" value="P:regulation of canonical NF-kappaB signal transduction"/>
    <property type="evidence" value="ECO:0007669"/>
    <property type="project" value="TreeGrafter"/>
</dbReference>
<dbReference type="Proteomes" id="UP000886611">
    <property type="component" value="Unassembled WGS sequence"/>
</dbReference>
<dbReference type="InterPro" id="IPR017907">
    <property type="entry name" value="Znf_RING_CS"/>
</dbReference>
<keyword evidence="9" id="KW-1185">Reference proteome</keyword>
<feature type="non-terminal residue" evidence="8">
    <location>
        <position position="1"/>
    </location>
</feature>